<evidence type="ECO:0000313" key="20">
    <source>
        <dbReference type="Proteomes" id="UP000014978"/>
    </source>
</evidence>
<keyword evidence="13" id="KW-0333">Golgi apparatus</keyword>
<evidence type="ECO:0000256" key="2">
    <source>
        <dbReference type="ARBA" id="ARBA00004395"/>
    </source>
</evidence>
<comment type="similarity">
    <text evidence="4 13">Belongs to the SEC23/SEC24 family. SEC23 subfamily.</text>
</comment>
<dbReference type="InterPro" id="IPR036175">
    <property type="entry name" value="Sec23/24_helical_dom_sf"/>
</dbReference>
<dbReference type="FunFam" id="2.30.30.380:FF:000001">
    <property type="entry name" value="Protein transport protein SEC23"/>
    <property type="match status" value="1"/>
</dbReference>
<dbReference type="Pfam" id="PF04810">
    <property type="entry name" value="zf-Sec23_Sec24"/>
    <property type="match status" value="1"/>
</dbReference>
<keyword evidence="8 13" id="KW-0862">Zinc</keyword>
<dbReference type="Pfam" id="PF04815">
    <property type="entry name" value="Sec23_helical"/>
    <property type="match status" value="1"/>
</dbReference>
<keyword evidence="10 13" id="KW-0653">Protein transport</keyword>
<dbReference type="Pfam" id="PF04811">
    <property type="entry name" value="Sec23_trunk"/>
    <property type="match status" value="1"/>
</dbReference>
<dbReference type="OrthoDB" id="10256289at2759"/>
<evidence type="ECO:0000256" key="5">
    <source>
        <dbReference type="ARBA" id="ARBA00022448"/>
    </source>
</evidence>
<dbReference type="VEuPathDB" id="MicrosporidiaDB:SLOPH_1517"/>
<dbReference type="Proteomes" id="UP000014978">
    <property type="component" value="Unassembled WGS sequence"/>
</dbReference>
<keyword evidence="13" id="KW-0963">Cytoplasm</keyword>
<dbReference type="SUPFAM" id="SSF81811">
    <property type="entry name" value="Helical domain of Sec23/24"/>
    <property type="match status" value="1"/>
</dbReference>
<comment type="caution">
    <text evidence="19">The sequence shown here is derived from an EMBL/GenBank/DDBJ whole genome shotgun (WGS) entry which is preliminary data.</text>
</comment>
<evidence type="ECO:0000256" key="7">
    <source>
        <dbReference type="ARBA" id="ARBA00022824"/>
    </source>
</evidence>
<dbReference type="GO" id="GO:0070971">
    <property type="term" value="C:endoplasmic reticulum exit site"/>
    <property type="evidence" value="ECO:0007669"/>
    <property type="project" value="TreeGrafter"/>
</dbReference>
<dbReference type="SUPFAM" id="SSF81995">
    <property type="entry name" value="beta-sandwich domain of Sec23/24"/>
    <property type="match status" value="1"/>
</dbReference>
<dbReference type="InterPro" id="IPR012990">
    <property type="entry name" value="Beta-sandwich_Sec23_24"/>
</dbReference>
<dbReference type="PANTHER" id="PTHR11141:SF0">
    <property type="entry name" value="PROTEIN TRANSPORT PROTEIN SEC23"/>
    <property type="match status" value="1"/>
</dbReference>
<evidence type="ECO:0000259" key="18">
    <source>
        <dbReference type="Pfam" id="PF08033"/>
    </source>
</evidence>
<evidence type="ECO:0000256" key="3">
    <source>
        <dbReference type="ARBA" id="ARBA00004397"/>
    </source>
</evidence>
<dbReference type="SUPFAM" id="SSF82919">
    <property type="entry name" value="Zn-finger domain of Sec23/24"/>
    <property type="match status" value="1"/>
</dbReference>
<evidence type="ECO:0000256" key="6">
    <source>
        <dbReference type="ARBA" id="ARBA00022723"/>
    </source>
</evidence>
<feature type="domain" description="Sec23/Sec24 beta-sandwich" evidence="18">
    <location>
        <begin position="389"/>
        <end position="466"/>
    </location>
</feature>
<dbReference type="GO" id="GO:0008270">
    <property type="term" value="F:zinc ion binding"/>
    <property type="evidence" value="ECO:0007669"/>
    <property type="project" value="InterPro"/>
</dbReference>
<feature type="domain" description="Gelsolin-like" evidence="14">
    <location>
        <begin position="594"/>
        <end position="677"/>
    </location>
</feature>
<dbReference type="InterPro" id="IPR036180">
    <property type="entry name" value="Gelsolin-like_dom_sf"/>
</dbReference>
<keyword evidence="11 13" id="KW-0472">Membrane</keyword>
<feature type="domain" description="Sec23/Sec24 trunk" evidence="16">
    <location>
        <begin position="121"/>
        <end position="363"/>
    </location>
</feature>
<evidence type="ECO:0000256" key="9">
    <source>
        <dbReference type="ARBA" id="ARBA00022892"/>
    </source>
</evidence>
<dbReference type="Gene3D" id="2.30.30.380">
    <property type="entry name" value="Zn-finger domain of Sec23/24"/>
    <property type="match status" value="1"/>
</dbReference>
<dbReference type="GO" id="GO:0030127">
    <property type="term" value="C:COPII vesicle coat"/>
    <property type="evidence" value="ECO:0007669"/>
    <property type="project" value="InterPro"/>
</dbReference>
<dbReference type="Pfam" id="PF00626">
    <property type="entry name" value="Gelsolin"/>
    <property type="match status" value="1"/>
</dbReference>
<evidence type="ECO:0000256" key="12">
    <source>
        <dbReference type="ARBA" id="ARBA00023329"/>
    </source>
</evidence>
<keyword evidence="12 13" id="KW-0968">Cytoplasmic vesicle</keyword>
<dbReference type="InterPro" id="IPR029006">
    <property type="entry name" value="ADF-H/Gelsolin-like_dom_sf"/>
</dbReference>
<evidence type="ECO:0000256" key="10">
    <source>
        <dbReference type="ARBA" id="ARBA00022927"/>
    </source>
</evidence>
<dbReference type="Gene3D" id="2.60.40.1670">
    <property type="entry name" value="beta-sandwich domain of Sec23/24"/>
    <property type="match status" value="1"/>
</dbReference>
<dbReference type="InterPro" id="IPR006896">
    <property type="entry name" value="Sec23/24_trunk_dom"/>
</dbReference>
<evidence type="ECO:0000256" key="11">
    <source>
        <dbReference type="ARBA" id="ARBA00023136"/>
    </source>
</evidence>
<dbReference type="InterPro" id="IPR006900">
    <property type="entry name" value="Sec23/24_helical_dom"/>
</dbReference>
<evidence type="ECO:0000256" key="8">
    <source>
        <dbReference type="ARBA" id="ARBA00022833"/>
    </source>
</evidence>
<evidence type="ECO:0000313" key="19">
    <source>
        <dbReference type="EMBL" id="EPR78651.1"/>
    </source>
</evidence>
<comment type="function">
    <text evidence="13">Component of the coat protein complex II (COPII) which promotes the formation of transport vesicles from the endoplasmic reticulum (ER). The coat has two main functions, the physical deformation of the endoplasmic reticulum membrane into vesicles and the selection of cargo molecules.</text>
</comment>
<dbReference type="InterPro" id="IPR006895">
    <property type="entry name" value="Znf_Sec23_Sec24"/>
</dbReference>
<evidence type="ECO:0000256" key="13">
    <source>
        <dbReference type="RuleBase" id="RU365030"/>
    </source>
</evidence>
<evidence type="ECO:0000259" key="17">
    <source>
        <dbReference type="Pfam" id="PF04815"/>
    </source>
</evidence>
<evidence type="ECO:0000259" key="14">
    <source>
        <dbReference type="Pfam" id="PF00626"/>
    </source>
</evidence>
<keyword evidence="9 13" id="KW-0931">ER-Golgi transport</keyword>
<dbReference type="InterPro" id="IPR036465">
    <property type="entry name" value="vWFA_dom_sf"/>
</dbReference>
<evidence type="ECO:0000256" key="4">
    <source>
        <dbReference type="ARBA" id="ARBA00009210"/>
    </source>
</evidence>
<comment type="subcellular location">
    <subcellularLocation>
        <location evidence="13">Cytoplasm</location>
    </subcellularLocation>
    <subcellularLocation>
        <location evidence="1 13">Cytoplasmic vesicle</location>
        <location evidence="1 13">COPII-coated vesicle membrane</location>
        <topology evidence="1 13">Peripheral membrane protein</topology>
        <orientation evidence="1 13">Cytoplasmic side</orientation>
    </subcellularLocation>
    <subcellularLocation>
        <location evidence="3 13">Endoplasmic reticulum membrane</location>
        <topology evidence="3 13">Peripheral membrane protein</topology>
        <orientation evidence="3 13">Cytoplasmic side</orientation>
    </subcellularLocation>
    <subcellularLocation>
        <location evidence="2 13">Golgi apparatus membrane</location>
        <topology evidence="2 13">Peripheral membrane protein</topology>
        <orientation evidence="13">Cytoplasmic side</orientation>
    </subcellularLocation>
</comment>
<feature type="domain" description="Sec23/Sec24 helical" evidence="17">
    <location>
        <begin position="481"/>
        <end position="577"/>
    </location>
</feature>
<dbReference type="SUPFAM" id="SSF82754">
    <property type="entry name" value="C-terminal, gelsolin-like domain of Sec23/24"/>
    <property type="match status" value="1"/>
</dbReference>
<dbReference type="Gene3D" id="3.40.20.10">
    <property type="entry name" value="Severin"/>
    <property type="match status" value="1"/>
</dbReference>
<dbReference type="InterPro" id="IPR007123">
    <property type="entry name" value="Gelsolin-like_dom"/>
</dbReference>
<dbReference type="InterPro" id="IPR036174">
    <property type="entry name" value="Znf_Sec23_Sec24_sf"/>
</dbReference>
<reference evidence="20" key="1">
    <citation type="journal article" date="2013" name="PLoS Genet.">
        <title>The genome of Spraguea lophii and the basis of host-microsporidian interactions.</title>
        <authorList>
            <person name="Campbell S.E."/>
            <person name="Williams T.A."/>
            <person name="Yousuf A."/>
            <person name="Soanes D.M."/>
            <person name="Paszkiewicz K.H."/>
            <person name="Williams B.A.P."/>
        </authorList>
    </citation>
    <scope>NUCLEOTIDE SEQUENCE [LARGE SCALE GENOMIC DNA]</scope>
    <source>
        <strain evidence="20">42_110</strain>
    </source>
</reference>
<dbReference type="SUPFAM" id="SSF53300">
    <property type="entry name" value="vWA-like"/>
    <property type="match status" value="1"/>
</dbReference>
<protein>
    <recommendedName>
        <fullName evidence="13">Protein transport protein SEC23</fullName>
    </recommendedName>
</protein>
<feature type="domain" description="Zinc finger Sec23/Sec24-type" evidence="15">
    <location>
        <begin position="53"/>
        <end position="91"/>
    </location>
</feature>
<dbReference type="Gene3D" id="3.40.50.410">
    <property type="entry name" value="von Willebrand factor, type A domain"/>
    <property type="match status" value="1"/>
</dbReference>
<gene>
    <name evidence="19" type="ORF">SLOPH_1517</name>
</gene>
<dbReference type="HOGENOM" id="CLU_008658_3_0_1"/>
<keyword evidence="7 13" id="KW-0256">Endoplasmic reticulum</keyword>
<dbReference type="FunCoup" id="S7W771">
    <property type="interactions" value="146"/>
</dbReference>
<keyword evidence="6 13" id="KW-0479">Metal-binding</keyword>
<dbReference type="GO" id="GO:0005789">
    <property type="term" value="C:endoplasmic reticulum membrane"/>
    <property type="evidence" value="ECO:0007669"/>
    <property type="project" value="UniProtKB-SubCell"/>
</dbReference>
<dbReference type="PANTHER" id="PTHR11141">
    <property type="entry name" value="PROTEIN TRANSPORT PROTEIN SEC23"/>
    <property type="match status" value="1"/>
</dbReference>
<dbReference type="InterPro" id="IPR037364">
    <property type="entry name" value="Sec23"/>
</dbReference>
<keyword evidence="20" id="KW-1185">Reference proteome</keyword>
<dbReference type="GO" id="GO:0006886">
    <property type="term" value="P:intracellular protein transport"/>
    <property type="evidence" value="ECO:0007669"/>
    <property type="project" value="InterPro"/>
</dbReference>
<evidence type="ECO:0000256" key="1">
    <source>
        <dbReference type="ARBA" id="ARBA00004299"/>
    </source>
</evidence>
<proteinExistence type="inferred from homology"/>
<name>S7W771_SPRLO</name>
<dbReference type="STRING" id="1358809.S7W771"/>
<dbReference type="GO" id="GO:0090110">
    <property type="term" value="P:COPII-coated vesicle cargo loading"/>
    <property type="evidence" value="ECO:0007669"/>
    <property type="project" value="TreeGrafter"/>
</dbReference>
<dbReference type="OMA" id="MPWNIIP"/>
<evidence type="ECO:0000259" key="15">
    <source>
        <dbReference type="Pfam" id="PF04810"/>
    </source>
</evidence>
<dbReference type="GO" id="GO:0000139">
    <property type="term" value="C:Golgi membrane"/>
    <property type="evidence" value="ECO:0007669"/>
    <property type="project" value="UniProtKB-SubCell"/>
</dbReference>
<keyword evidence="5 13" id="KW-0813">Transport</keyword>
<sequence>MEETIKEIETIDGVRMTWNVIPNKKTKIDDFIVPVACLYTPLQGEPTLLDYEPVFCTSCRAILNPFSEINYEKRDWTCPLCSKRNMLPNHYREISSDDLPPELISDNTTVEYILTKEANFPPVFVFLIDICTFDEERHKLLMESVKVTFDNLLDDSLVMLVTFGTNIELYDFDSEIKSTYLFSGGVSYQKNIYEKITGKKETKDHLLLGKFIKKKSLVKDYFTRTIEALKQDLFPIADGKRPIRCSGSTISFGVSMAENMFSDTALKFFLFTEGPCTFGPGTIASLSLKDVIRSGDDILKGRSIYTKPAQEFYNGLAKRMSENGYSIDIICATLYDVGLFEMKALTDQTGGIIIMAQDFDSNVLLSSCRKNVEGYIFDNEEQKVLNQCFNAKFMIKTSPGLKWKGVIGQGSSTKQGWKLPSIYKNHNLAILFETEETNMENCFVQIITQYQRSDRKIINRVTTFSRLLGAPGDNNIIDGFDQEAACVLQSRIFTFKAYLDEDMDLIRRIDRSLIKFVRKYGKRTMDDEIDLPDTMSLFAKFMYFLRRSTLVQTQANSPDETIYFRNLLIRERVTEAMTMIVPTLLSFHYQGDIQPVEMDSKSLEPDVILLLDSFHNVLIWKGEHINEWMKEEIHLKEEYAYLKECIDTAEKRANEIVEERLPTPPYVITERHGSQERTLLSKVNPSLKGDVVVTDDIDYDTFYKCMCKIVHDN</sequence>
<dbReference type="AlphaFoldDB" id="S7W771"/>
<organism evidence="19 20">
    <name type="scientific">Spraguea lophii (strain 42_110)</name>
    <name type="common">Microsporidian parasite</name>
    <dbReference type="NCBI Taxonomy" id="1358809"/>
    <lineage>
        <taxon>Eukaryota</taxon>
        <taxon>Fungi</taxon>
        <taxon>Fungi incertae sedis</taxon>
        <taxon>Microsporidia</taxon>
        <taxon>Spragueidae</taxon>
        <taxon>Spraguea</taxon>
    </lineage>
</organism>
<dbReference type="InParanoid" id="S7W771"/>
<accession>S7W771</accession>
<dbReference type="GO" id="GO:0005096">
    <property type="term" value="F:GTPase activator activity"/>
    <property type="evidence" value="ECO:0007669"/>
    <property type="project" value="TreeGrafter"/>
</dbReference>
<dbReference type="Gene3D" id="1.20.120.730">
    <property type="entry name" value="Sec23/Sec24 helical domain"/>
    <property type="match status" value="1"/>
</dbReference>
<dbReference type="EMBL" id="ATCN01000633">
    <property type="protein sequence ID" value="EPR78651.1"/>
    <property type="molecule type" value="Genomic_DNA"/>
</dbReference>
<evidence type="ECO:0000259" key="16">
    <source>
        <dbReference type="Pfam" id="PF04811"/>
    </source>
</evidence>
<dbReference type="Pfam" id="PF08033">
    <property type="entry name" value="Sec23_BS"/>
    <property type="match status" value="1"/>
</dbReference>